<proteinExistence type="inferred from homology"/>
<comment type="pathway">
    <text evidence="8">Cofactor biosynthesis; coenzyme A biosynthesis; CoA from (R)-pantothenate: step 5/5.</text>
</comment>
<dbReference type="GO" id="GO:0005737">
    <property type="term" value="C:cytoplasm"/>
    <property type="evidence" value="ECO:0007669"/>
    <property type="project" value="UniProtKB-SubCell"/>
</dbReference>
<comment type="catalytic activity">
    <reaction evidence="8">
        <text>3'-dephospho-CoA + ATP = ADP + CoA + H(+)</text>
        <dbReference type="Rhea" id="RHEA:18245"/>
        <dbReference type="ChEBI" id="CHEBI:15378"/>
        <dbReference type="ChEBI" id="CHEBI:30616"/>
        <dbReference type="ChEBI" id="CHEBI:57287"/>
        <dbReference type="ChEBI" id="CHEBI:57328"/>
        <dbReference type="ChEBI" id="CHEBI:456216"/>
        <dbReference type="EC" id="2.7.1.24"/>
    </reaction>
</comment>
<comment type="subcellular location">
    <subcellularLocation>
        <location evidence="8">Cytoplasm</location>
    </subcellularLocation>
</comment>
<dbReference type="InterPro" id="IPR001977">
    <property type="entry name" value="Depp_CoAkinase"/>
</dbReference>
<organism evidence="10 11">
    <name type="scientific">Scytonema millei VB511283</name>
    <dbReference type="NCBI Taxonomy" id="1245923"/>
    <lineage>
        <taxon>Bacteria</taxon>
        <taxon>Bacillati</taxon>
        <taxon>Cyanobacteriota</taxon>
        <taxon>Cyanophyceae</taxon>
        <taxon>Nostocales</taxon>
        <taxon>Scytonemataceae</taxon>
        <taxon>Scytonema</taxon>
    </lineage>
</organism>
<evidence type="ECO:0000256" key="9">
    <source>
        <dbReference type="NCBIfam" id="TIGR00152"/>
    </source>
</evidence>
<keyword evidence="2 8" id="KW-0963">Cytoplasm</keyword>
<evidence type="ECO:0000256" key="4">
    <source>
        <dbReference type="ARBA" id="ARBA00022741"/>
    </source>
</evidence>
<evidence type="ECO:0000256" key="8">
    <source>
        <dbReference type="HAMAP-Rule" id="MF_00376"/>
    </source>
</evidence>
<dbReference type="FunFam" id="3.40.50.300:FF:000991">
    <property type="entry name" value="Dephospho-CoA kinase"/>
    <property type="match status" value="1"/>
</dbReference>
<gene>
    <name evidence="8" type="primary">coaE</name>
    <name evidence="10" type="ORF">QH73_0011660</name>
</gene>
<comment type="function">
    <text evidence="8">Catalyzes the phosphorylation of the 3'-hydroxyl group of dephosphocoenzyme A to form coenzyme A.</text>
</comment>
<accession>A0A9X5I486</accession>
<name>A0A9X5I486_9CYAN</name>
<evidence type="ECO:0000256" key="6">
    <source>
        <dbReference type="ARBA" id="ARBA00022840"/>
    </source>
</evidence>
<dbReference type="PANTHER" id="PTHR10695:SF46">
    <property type="entry name" value="BIFUNCTIONAL COENZYME A SYNTHASE-RELATED"/>
    <property type="match status" value="1"/>
</dbReference>
<keyword evidence="7 8" id="KW-0173">Coenzyme A biosynthesis</keyword>
<dbReference type="AlphaFoldDB" id="A0A9X5I486"/>
<comment type="similarity">
    <text evidence="1 8">Belongs to the CoaE family.</text>
</comment>
<evidence type="ECO:0000256" key="3">
    <source>
        <dbReference type="ARBA" id="ARBA00022679"/>
    </source>
</evidence>
<keyword evidence="4 8" id="KW-0547">Nucleotide-binding</keyword>
<dbReference type="GO" id="GO:0005524">
    <property type="term" value="F:ATP binding"/>
    <property type="evidence" value="ECO:0007669"/>
    <property type="project" value="UniProtKB-UniRule"/>
</dbReference>
<dbReference type="EC" id="2.7.1.24" evidence="8 9"/>
<dbReference type="OrthoDB" id="9812943at2"/>
<dbReference type="GO" id="GO:0004140">
    <property type="term" value="F:dephospho-CoA kinase activity"/>
    <property type="evidence" value="ECO:0007669"/>
    <property type="project" value="UniProtKB-UniRule"/>
</dbReference>
<dbReference type="PROSITE" id="PS51219">
    <property type="entry name" value="DPCK"/>
    <property type="match status" value="1"/>
</dbReference>
<dbReference type="RefSeq" id="WP_052290137.1">
    <property type="nucleotide sequence ID" value="NZ_JTJC03000002.1"/>
</dbReference>
<reference evidence="10 11" key="1">
    <citation type="journal article" date="2015" name="Genome Announc.">
        <title>Draft Genome Sequence of the Terrestrial Cyanobacterium Scytonema millei VB511283, Isolated from Eastern India.</title>
        <authorList>
            <person name="Sen D."/>
            <person name="Chandrababunaidu M.M."/>
            <person name="Singh D."/>
            <person name="Sanghi N."/>
            <person name="Ghorai A."/>
            <person name="Mishra G.P."/>
            <person name="Madduluri M."/>
            <person name="Adhikary S.P."/>
            <person name="Tripathy S."/>
        </authorList>
    </citation>
    <scope>NUCLEOTIDE SEQUENCE [LARGE SCALE GENOMIC DNA]</scope>
    <source>
        <strain evidence="10 11">VB511283</strain>
    </source>
</reference>
<dbReference type="CDD" id="cd02022">
    <property type="entry name" value="DPCK"/>
    <property type="match status" value="1"/>
</dbReference>
<feature type="binding site" evidence="8">
    <location>
        <begin position="22"/>
        <end position="27"/>
    </location>
    <ligand>
        <name>ATP</name>
        <dbReference type="ChEBI" id="CHEBI:30616"/>
    </ligand>
</feature>
<dbReference type="HAMAP" id="MF_00376">
    <property type="entry name" value="Dephospho_CoA_kinase"/>
    <property type="match status" value="1"/>
</dbReference>
<dbReference type="Pfam" id="PF01121">
    <property type="entry name" value="CoaE"/>
    <property type="match status" value="1"/>
</dbReference>
<dbReference type="InterPro" id="IPR027417">
    <property type="entry name" value="P-loop_NTPase"/>
</dbReference>
<keyword evidence="6 8" id="KW-0067">ATP-binding</keyword>
<dbReference type="NCBIfam" id="TIGR00152">
    <property type="entry name" value="dephospho-CoA kinase"/>
    <property type="match status" value="1"/>
</dbReference>
<dbReference type="Proteomes" id="UP000031532">
    <property type="component" value="Unassembled WGS sequence"/>
</dbReference>
<keyword evidence="3 8" id="KW-0808">Transferase</keyword>
<evidence type="ECO:0000256" key="7">
    <source>
        <dbReference type="ARBA" id="ARBA00022993"/>
    </source>
</evidence>
<dbReference type="GO" id="GO:0015937">
    <property type="term" value="P:coenzyme A biosynthetic process"/>
    <property type="evidence" value="ECO:0007669"/>
    <property type="project" value="UniProtKB-UniRule"/>
</dbReference>
<sequence length="208" mass="23591">MTYDLRLTTYDLRIIGLTGGISTGKSTVAQFLATEYHLPVLDADIYAREAVQLGSPILDAIAQRYGTNILQADGTLNRQQLARIIFNDSTEKQWLERQIHPYVRDRFEQEISKLSVPTVVLVIPLLFEAEMTNLVTEIWVVFCSPQQQIDRLIQRDNLTVEQAQARINSQVPLSEKCDRADVVLDNSSTLEDLRQKVDLAIKKFKGEG</sequence>
<protein>
    <recommendedName>
        <fullName evidence="8 9">Dephospho-CoA kinase</fullName>
        <ecNumber evidence="8 9">2.7.1.24</ecNumber>
    </recommendedName>
    <alternativeName>
        <fullName evidence="8">Dephosphocoenzyme A kinase</fullName>
    </alternativeName>
</protein>
<dbReference type="SUPFAM" id="SSF52540">
    <property type="entry name" value="P-loop containing nucleoside triphosphate hydrolases"/>
    <property type="match status" value="1"/>
</dbReference>
<dbReference type="PANTHER" id="PTHR10695">
    <property type="entry name" value="DEPHOSPHO-COA KINASE-RELATED"/>
    <property type="match status" value="1"/>
</dbReference>
<dbReference type="Gene3D" id="3.40.50.300">
    <property type="entry name" value="P-loop containing nucleotide triphosphate hydrolases"/>
    <property type="match status" value="1"/>
</dbReference>
<comment type="caution">
    <text evidence="10">The sequence shown here is derived from an EMBL/GenBank/DDBJ whole genome shotgun (WGS) entry which is preliminary data.</text>
</comment>
<keyword evidence="11" id="KW-1185">Reference proteome</keyword>
<evidence type="ECO:0000256" key="2">
    <source>
        <dbReference type="ARBA" id="ARBA00022490"/>
    </source>
</evidence>
<evidence type="ECO:0000256" key="1">
    <source>
        <dbReference type="ARBA" id="ARBA00009018"/>
    </source>
</evidence>
<evidence type="ECO:0000313" key="10">
    <source>
        <dbReference type="EMBL" id="NHC35308.1"/>
    </source>
</evidence>
<dbReference type="EMBL" id="JTJC03000002">
    <property type="protein sequence ID" value="NHC35308.1"/>
    <property type="molecule type" value="Genomic_DNA"/>
</dbReference>
<evidence type="ECO:0000256" key="5">
    <source>
        <dbReference type="ARBA" id="ARBA00022777"/>
    </source>
</evidence>
<keyword evidence="5 8" id="KW-0418">Kinase</keyword>
<evidence type="ECO:0000313" key="11">
    <source>
        <dbReference type="Proteomes" id="UP000031532"/>
    </source>
</evidence>